<feature type="transmembrane region" description="Helical" evidence="2">
    <location>
        <begin position="21"/>
        <end position="43"/>
    </location>
</feature>
<dbReference type="InterPro" id="IPR058633">
    <property type="entry name" value="EmrA/FarA_HH"/>
</dbReference>
<accession>K7A881</accession>
<evidence type="ECO:0000256" key="2">
    <source>
        <dbReference type="SAM" id="Phobius"/>
    </source>
</evidence>
<dbReference type="AlphaFoldDB" id="K7A881"/>
<dbReference type="Gene3D" id="2.40.30.170">
    <property type="match status" value="1"/>
</dbReference>
<dbReference type="KEGG" id="gps:C427_1127"/>
<keyword evidence="2" id="KW-0812">Transmembrane</keyword>
<dbReference type="GO" id="GO:0030313">
    <property type="term" value="C:cell envelope"/>
    <property type="evidence" value="ECO:0007669"/>
    <property type="project" value="UniProtKB-SubCell"/>
</dbReference>
<dbReference type="InterPro" id="IPR058792">
    <property type="entry name" value="Beta-barrel_RND_2"/>
</dbReference>
<dbReference type="OrthoDB" id="9811754at2"/>
<protein>
    <submittedName>
        <fullName evidence="5">Secretion protein HlyD family protein</fullName>
    </submittedName>
</protein>
<dbReference type="Gene3D" id="1.10.287.470">
    <property type="entry name" value="Helix hairpin bin"/>
    <property type="match status" value="1"/>
</dbReference>
<feature type="domain" description="CusB-like beta-barrel" evidence="4">
    <location>
        <begin position="253"/>
        <end position="299"/>
    </location>
</feature>
<proteinExistence type="predicted"/>
<dbReference type="STRING" id="1129794.C427_1127"/>
<keyword evidence="2" id="KW-1133">Transmembrane helix</keyword>
<dbReference type="InterPro" id="IPR050739">
    <property type="entry name" value="MFP"/>
</dbReference>
<name>K7A881_9ALTE</name>
<evidence type="ECO:0000256" key="1">
    <source>
        <dbReference type="ARBA" id="ARBA00004196"/>
    </source>
</evidence>
<dbReference type="Pfam" id="PF25954">
    <property type="entry name" value="Beta-barrel_RND_2"/>
    <property type="match status" value="1"/>
</dbReference>
<evidence type="ECO:0000313" key="6">
    <source>
        <dbReference type="Proteomes" id="UP000011864"/>
    </source>
</evidence>
<evidence type="ECO:0000313" key="5">
    <source>
        <dbReference type="EMBL" id="AGH43236.1"/>
    </source>
</evidence>
<dbReference type="EMBL" id="CP003837">
    <property type="protein sequence ID" value="AGH43236.1"/>
    <property type="molecule type" value="Genomic_DNA"/>
</dbReference>
<dbReference type="SUPFAM" id="SSF111369">
    <property type="entry name" value="HlyD-like secretion proteins"/>
    <property type="match status" value="2"/>
</dbReference>
<dbReference type="PANTHER" id="PTHR30386">
    <property type="entry name" value="MEMBRANE FUSION SUBUNIT OF EMRAB-TOLC MULTIDRUG EFFLUX PUMP"/>
    <property type="match status" value="1"/>
</dbReference>
<sequence length="357" mass="39400">MTNSSLNELSSPPAKVKKTTHIRLILMLGVPLCAALLCCVWYLKSGRFVETDNAYIKANKVQVSAEVAGIVQNVLINENQTVRAGQALFEINPEPFQMAAMRAEAQLAQVRTDIASLQASYYEKQAQIQLANSKYTFQLKELQRHQDLLNKNYISIATFDTVKQNADLAQLQLKADQQDLYRIAVTLGGSVDFPIQQHPNYMAAKTALDQAKLNLKRTVITASLSGTVSVPPKPGQYLNAGQTAMTLVASGNLWIEANYTETQLTHVKPGQTVTIYVDTFPDVVWQGEVQSLSPATSAEFSVLPAQNTTGNWVKVSQRVPVLIHLKPQLNAPELRAGLSVETEIDTQFHRSLFGYVL</sequence>
<dbReference type="eggNOG" id="COG1566">
    <property type="taxonomic scope" value="Bacteria"/>
</dbReference>
<gene>
    <name evidence="5" type="ORF">C427_1127</name>
</gene>
<reference evidence="5 6" key="1">
    <citation type="journal article" date="2013" name="Genome Announc.">
        <title>Complete Genome Sequence of Glaciecola psychrophila Strain 170T.</title>
        <authorList>
            <person name="Yin J."/>
            <person name="Chen J."/>
            <person name="Liu G."/>
            <person name="Yu Y."/>
            <person name="Song L."/>
            <person name="Wang X."/>
            <person name="Qu X."/>
        </authorList>
    </citation>
    <scope>NUCLEOTIDE SEQUENCE [LARGE SCALE GENOMIC DNA]</scope>
    <source>
        <strain evidence="5 6">170</strain>
    </source>
</reference>
<comment type="subcellular location">
    <subcellularLocation>
        <location evidence="1">Cell envelope</location>
    </subcellularLocation>
</comment>
<dbReference type="Gene3D" id="2.40.50.100">
    <property type="match status" value="1"/>
</dbReference>
<dbReference type="Proteomes" id="UP000011864">
    <property type="component" value="Chromosome"/>
</dbReference>
<dbReference type="PATRIC" id="fig|1129794.4.peg.1115"/>
<dbReference type="PANTHER" id="PTHR30386:SF19">
    <property type="entry name" value="MULTIDRUG EXPORT PROTEIN EMRA-RELATED"/>
    <property type="match status" value="1"/>
</dbReference>
<organism evidence="5 6">
    <name type="scientific">Paraglaciecola psychrophila 170</name>
    <dbReference type="NCBI Taxonomy" id="1129794"/>
    <lineage>
        <taxon>Bacteria</taxon>
        <taxon>Pseudomonadati</taxon>
        <taxon>Pseudomonadota</taxon>
        <taxon>Gammaproteobacteria</taxon>
        <taxon>Alteromonadales</taxon>
        <taxon>Alteromonadaceae</taxon>
        <taxon>Paraglaciecola</taxon>
    </lineage>
</organism>
<keyword evidence="6" id="KW-1185">Reference proteome</keyword>
<feature type="domain" description="Multidrug export protein EmrA/FarA alpha-helical hairpin" evidence="3">
    <location>
        <begin position="98"/>
        <end position="218"/>
    </location>
</feature>
<dbReference type="HOGENOM" id="CLU_018816_15_1_6"/>
<evidence type="ECO:0000259" key="4">
    <source>
        <dbReference type="Pfam" id="PF25954"/>
    </source>
</evidence>
<keyword evidence="2" id="KW-0472">Membrane</keyword>
<dbReference type="Pfam" id="PF25885">
    <property type="entry name" value="HH_EMRA"/>
    <property type="match status" value="1"/>
</dbReference>
<evidence type="ECO:0000259" key="3">
    <source>
        <dbReference type="Pfam" id="PF25885"/>
    </source>
</evidence>
<dbReference type="RefSeq" id="WP_007636824.1">
    <property type="nucleotide sequence ID" value="NC_020514.1"/>
</dbReference>